<dbReference type="AlphaFoldDB" id="A0A6C0DYB3"/>
<dbReference type="EMBL" id="MN739696">
    <property type="protein sequence ID" value="QHT21754.1"/>
    <property type="molecule type" value="Genomic_DNA"/>
</dbReference>
<proteinExistence type="predicted"/>
<evidence type="ECO:0000313" key="1">
    <source>
        <dbReference type="EMBL" id="QHT21754.1"/>
    </source>
</evidence>
<accession>A0A6C0DYB3</accession>
<protein>
    <submittedName>
        <fullName evidence="1">Uncharacterized protein</fullName>
    </submittedName>
</protein>
<sequence>MASSNNNKPIVGLPLPAVIQRTDGHNIIGVLGSGQVSGQVLEQLSEQVPTHIHGIIPFVFNFY</sequence>
<reference evidence="1" key="1">
    <citation type="journal article" date="2020" name="Nature">
        <title>Giant virus diversity and host interactions through global metagenomics.</title>
        <authorList>
            <person name="Schulz F."/>
            <person name="Roux S."/>
            <person name="Paez-Espino D."/>
            <person name="Jungbluth S."/>
            <person name="Walsh D.A."/>
            <person name="Denef V.J."/>
            <person name="McMahon K.D."/>
            <person name="Konstantinidis K.T."/>
            <person name="Eloe-Fadrosh E.A."/>
            <person name="Kyrpides N.C."/>
            <person name="Woyke T."/>
        </authorList>
    </citation>
    <scope>NUCLEOTIDE SEQUENCE</scope>
    <source>
        <strain evidence="1">GVMAG-M-3300023179-103</strain>
    </source>
</reference>
<name>A0A6C0DYB3_9ZZZZ</name>
<organism evidence="1">
    <name type="scientific">viral metagenome</name>
    <dbReference type="NCBI Taxonomy" id="1070528"/>
    <lineage>
        <taxon>unclassified sequences</taxon>
        <taxon>metagenomes</taxon>
        <taxon>organismal metagenomes</taxon>
    </lineage>
</organism>